<dbReference type="RefSeq" id="WP_379524432.1">
    <property type="nucleotide sequence ID" value="NZ_JBHSPA010000116.1"/>
</dbReference>
<feature type="compositionally biased region" description="Basic and acidic residues" evidence="1">
    <location>
        <begin position="798"/>
        <end position="807"/>
    </location>
</feature>
<evidence type="ECO:0000313" key="3">
    <source>
        <dbReference type="Proteomes" id="UP001596058"/>
    </source>
</evidence>
<dbReference type="Proteomes" id="UP001596058">
    <property type="component" value="Unassembled WGS sequence"/>
</dbReference>
<evidence type="ECO:0000256" key="1">
    <source>
        <dbReference type="SAM" id="MobiDB-lite"/>
    </source>
</evidence>
<proteinExistence type="predicted"/>
<organism evidence="2 3">
    <name type="scientific">Nonomuraea insulae</name>
    <dbReference type="NCBI Taxonomy" id="1616787"/>
    <lineage>
        <taxon>Bacteria</taxon>
        <taxon>Bacillati</taxon>
        <taxon>Actinomycetota</taxon>
        <taxon>Actinomycetes</taxon>
        <taxon>Streptosporangiales</taxon>
        <taxon>Streptosporangiaceae</taxon>
        <taxon>Nonomuraea</taxon>
    </lineage>
</organism>
<reference evidence="3" key="1">
    <citation type="journal article" date="2019" name="Int. J. Syst. Evol. Microbiol.">
        <title>The Global Catalogue of Microorganisms (GCM) 10K type strain sequencing project: providing services to taxonomists for standard genome sequencing and annotation.</title>
        <authorList>
            <consortium name="The Broad Institute Genomics Platform"/>
            <consortium name="The Broad Institute Genome Sequencing Center for Infectious Disease"/>
            <person name="Wu L."/>
            <person name="Ma J."/>
        </authorList>
    </citation>
    <scope>NUCLEOTIDE SEQUENCE [LARGE SCALE GENOMIC DNA]</scope>
    <source>
        <strain evidence="3">CCUG 53903</strain>
    </source>
</reference>
<sequence>MDIEHDWTLLPAVVVRNAGFPWELVLSLAYPRAAEQAAAVVRLERRALGLLADGSEVAGERPEGGRLPRGLRGRLRDLRPLPPGTPGPDGWLAAWNEVTGLLEEARLTLAGTVAADAALVRAAVAGIVADERFLDALVCSSPGLYRDLRRGGKGGKTRRQIATRVQRLSASCETAGCYGPIGYGSVEPGLDSGHTWAGHRACAGRVAYPDAQVGEALQQRVLAEPGLVAGLVPRRKTWTGEVADGAAFAGHCDGSRTLAEIAAETGTGMERASAALTVAVRRGLLTHDLCPPATICDTLGWLRDRLAERGAPAEGSEHHGGTRGDLAGAEVLRRGLVSVSRRGFVAAAGVPAQRGSALAGARQGAELPLGQRVGEIGELLGQYPGASPDVKLAVQRRIDTLAGGGRRDDRLTVHEAAAGTLRVTAGGALAGDLKERVPRVLDLLAAEAELTRLRTNRLLAARLGAGTFELAEALRATGDLEIEHGDRLAGRIAALLRDAGPSALNLAGLLEEPAPPAAPVLCSADVMVAASALEAYEPGVTPLVLTRLHDSVLLTPWALQFHEEAAACLAERDTEIRRALSGFTVLNVISRRTNGVPPLELPGPVLELGGVAADPRRRRIGLDELYVHSDGQRALLHAKGLEEPLLFHNGEHDTALHTALALPKIELPRLHDLPRVPRLTWDNVVISGRRWRMGRSSFEALEEAAGERALLVAMARLREVHDLPPAFYASSARERAPFYVDTRSPALIEGLARLAGAADRVTMSEVLPGPDECWLREGQQRFAAELRCFYMRGAGRDRSRADAEPGARQRPVAPSARRGGRVAHPYPWPGEGG</sequence>
<evidence type="ECO:0008006" key="4">
    <source>
        <dbReference type="Google" id="ProtNLM"/>
    </source>
</evidence>
<feature type="region of interest" description="Disordered" evidence="1">
    <location>
        <begin position="798"/>
        <end position="833"/>
    </location>
</feature>
<evidence type="ECO:0000313" key="2">
    <source>
        <dbReference type="EMBL" id="MFC5835026.1"/>
    </source>
</evidence>
<comment type="caution">
    <text evidence="2">The sequence shown here is derived from an EMBL/GenBank/DDBJ whole genome shotgun (WGS) entry which is preliminary data.</text>
</comment>
<accession>A0ABW1DD87</accession>
<keyword evidence="3" id="KW-1185">Reference proteome</keyword>
<protein>
    <recommendedName>
        <fullName evidence="4">Lantibiotic dehydratase N-terminal domain-containing protein</fullName>
    </recommendedName>
</protein>
<gene>
    <name evidence="2" type="ORF">ACFPZ3_65270</name>
</gene>
<name>A0ABW1DD87_9ACTN</name>
<dbReference type="EMBL" id="JBHSPA010000116">
    <property type="protein sequence ID" value="MFC5835026.1"/>
    <property type="molecule type" value="Genomic_DNA"/>
</dbReference>